<evidence type="ECO:0000313" key="2">
    <source>
        <dbReference type="Proteomes" id="UP000024635"/>
    </source>
</evidence>
<reference evidence="2" key="1">
    <citation type="journal article" date="2015" name="Nat. Genet.">
        <title>The genome and transcriptome of the zoonotic hookworm Ancylostoma ceylanicum identify infection-specific gene families.</title>
        <authorList>
            <person name="Schwarz E.M."/>
            <person name="Hu Y."/>
            <person name="Antoshechkin I."/>
            <person name="Miller M.M."/>
            <person name="Sternberg P.W."/>
            <person name="Aroian R.V."/>
        </authorList>
    </citation>
    <scope>NUCLEOTIDE SEQUENCE</scope>
    <source>
        <strain evidence="2">HY135</strain>
    </source>
</reference>
<dbReference type="Proteomes" id="UP000024635">
    <property type="component" value="Unassembled WGS sequence"/>
</dbReference>
<keyword evidence="2" id="KW-1185">Reference proteome</keyword>
<organism evidence="1 2">
    <name type="scientific">Ancylostoma ceylanicum</name>
    <dbReference type="NCBI Taxonomy" id="53326"/>
    <lineage>
        <taxon>Eukaryota</taxon>
        <taxon>Metazoa</taxon>
        <taxon>Ecdysozoa</taxon>
        <taxon>Nematoda</taxon>
        <taxon>Chromadorea</taxon>
        <taxon>Rhabditida</taxon>
        <taxon>Rhabditina</taxon>
        <taxon>Rhabditomorpha</taxon>
        <taxon>Strongyloidea</taxon>
        <taxon>Ancylostomatidae</taxon>
        <taxon>Ancylostomatinae</taxon>
        <taxon>Ancylostoma</taxon>
    </lineage>
</organism>
<dbReference type="EMBL" id="JARK01001366">
    <property type="protein sequence ID" value="EYC17586.1"/>
    <property type="molecule type" value="Genomic_DNA"/>
</dbReference>
<name>A0A016URP8_9BILA</name>
<accession>A0A016URP8</accession>
<protein>
    <submittedName>
        <fullName evidence="1">Uncharacterized protein</fullName>
    </submittedName>
</protein>
<sequence length="97" mass="10714">MLDTVANDKNERLRQCFQDFVAGSAPPCDSSPTSETVFTTFQAANVRSRIITMRCYAAHGGTVWPTDARSRRCCVAHRCPIAMVLCGPKMPVPPVWI</sequence>
<dbReference type="AlphaFoldDB" id="A0A016URP8"/>
<proteinExistence type="predicted"/>
<gene>
    <name evidence="1" type="primary">Acey_s0030.g2154</name>
    <name evidence="1" type="ORF">Y032_0030g2154</name>
</gene>
<evidence type="ECO:0000313" key="1">
    <source>
        <dbReference type="EMBL" id="EYC17586.1"/>
    </source>
</evidence>
<comment type="caution">
    <text evidence="1">The sequence shown here is derived from an EMBL/GenBank/DDBJ whole genome shotgun (WGS) entry which is preliminary data.</text>
</comment>